<dbReference type="Proteomes" id="UP000753196">
    <property type="component" value="Unassembled WGS sequence"/>
</dbReference>
<protein>
    <submittedName>
        <fullName evidence="1">Uncharacterized protein</fullName>
    </submittedName>
</protein>
<name>A0A932R0C9_9BACT</name>
<organism evidence="1 2">
    <name type="scientific">Candidatus Sungiibacteriota bacterium</name>
    <dbReference type="NCBI Taxonomy" id="2750080"/>
    <lineage>
        <taxon>Bacteria</taxon>
        <taxon>Candidatus Sungiibacteriota</taxon>
    </lineage>
</organism>
<comment type="caution">
    <text evidence="1">The sequence shown here is derived from an EMBL/GenBank/DDBJ whole genome shotgun (WGS) entry which is preliminary data.</text>
</comment>
<dbReference type="EMBL" id="JACQCR010000054">
    <property type="protein sequence ID" value="MBI3631143.1"/>
    <property type="molecule type" value="Genomic_DNA"/>
</dbReference>
<gene>
    <name evidence="1" type="ORF">HY221_02295</name>
</gene>
<dbReference type="AlphaFoldDB" id="A0A932R0C9"/>
<reference evidence="1" key="1">
    <citation type="submission" date="2020-07" db="EMBL/GenBank/DDBJ databases">
        <title>Huge and variable diversity of episymbiotic CPR bacteria and DPANN archaea in groundwater ecosystems.</title>
        <authorList>
            <person name="He C.Y."/>
            <person name="Keren R."/>
            <person name="Whittaker M."/>
            <person name="Farag I.F."/>
            <person name="Doudna J."/>
            <person name="Cate J.H.D."/>
            <person name="Banfield J.F."/>
        </authorList>
    </citation>
    <scope>NUCLEOTIDE SEQUENCE</scope>
    <source>
        <strain evidence="1">NC_groundwater_973_Pr1_S-0.2um_54_13</strain>
    </source>
</reference>
<evidence type="ECO:0000313" key="2">
    <source>
        <dbReference type="Proteomes" id="UP000753196"/>
    </source>
</evidence>
<proteinExistence type="predicted"/>
<accession>A0A932R0C9</accession>
<sequence>MTELLERAVKKVNTLTDSEQNAIAALILEEIADEVRWDRTFANTQDALAKMAADAMAEDHAGKTNVLDPDKL</sequence>
<evidence type="ECO:0000313" key="1">
    <source>
        <dbReference type="EMBL" id="MBI3631143.1"/>
    </source>
</evidence>